<dbReference type="PANTHER" id="PTHR35889:SF3">
    <property type="entry name" value="F-BOX DOMAIN-CONTAINING PROTEIN"/>
    <property type="match status" value="1"/>
</dbReference>
<gene>
    <name evidence="6" type="ORF">UC8_37180</name>
</gene>
<evidence type="ECO:0000313" key="7">
    <source>
        <dbReference type="Proteomes" id="UP000325286"/>
    </source>
</evidence>
<feature type="domain" description="Cytochrome c" evidence="5">
    <location>
        <begin position="27"/>
        <end position="130"/>
    </location>
</feature>
<protein>
    <submittedName>
        <fullName evidence="6">Planctomycete cytochrome C</fullName>
    </submittedName>
</protein>
<name>A0A5B9QUR9_9BACT</name>
<dbReference type="InterPro" id="IPR022655">
    <property type="entry name" value="DUF1553"/>
</dbReference>
<dbReference type="InterPro" id="IPR011444">
    <property type="entry name" value="DUF1549"/>
</dbReference>
<keyword evidence="1 4" id="KW-0349">Heme</keyword>
<evidence type="ECO:0000259" key="5">
    <source>
        <dbReference type="PROSITE" id="PS51007"/>
    </source>
</evidence>
<dbReference type="Gene3D" id="1.10.760.10">
    <property type="entry name" value="Cytochrome c-like domain"/>
    <property type="match status" value="1"/>
</dbReference>
<keyword evidence="2 4" id="KW-0479">Metal-binding</keyword>
<reference evidence="6 7" key="1">
    <citation type="submission" date="2019-08" db="EMBL/GenBank/DDBJ databases">
        <title>Deep-cultivation of Planctomycetes and their phenomic and genomic characterization uncovers novel biology.</title>
        <authorList>
            <person name="Wiegand S."/>
            <person name="Jogler M."/>
            <person name="Boedeker C."/>
            <person name="Pinto D."/>
            <person name="Vollmers J."/>
            <person name="Rivas-Marin E."/>
            <person name="Kohn T."/>
            <person name="Peeters S.H."/>
            <person name="Heuer A."/>
            <person name="Rast P."/>
            <person name="Oberbeckmann S."/>
            <person name="Bunk B."/>
            <person name="Jeske O."/>
            <person name="Meyerdierks A."/>
            <person name="Storesund J.E."/>
            <person name="Kallscheuer N."/>
            <person name="Luecker S."/>
            <person name="Lage O.M."/>
            <person name="Pohl T."/>
            <person name="Merkel B.J."/>
            <person name="Hornburger P."/>
            <person name="Mueller R.-W."/>
            <person name="Bruemmer F."/>
            <person name="Labrenz M."/>
            <person name="Spormann A.M."/>
            <person name="Op den Camp H."/>
            <person name="Overmann J."/>
            <person name="Amann R."/>
            <person name="Jetten M.S.M."/>
            <person name="Mascher T."/>
            <person name="Medema M.H."/>
            <person name="Devos D.P."/>
            <person name="Kaster A.-K."/>
            <person name="Ovreas L."/>
            <person name="Rohde M."/>
            <person name="Galperin M.Y."/>
            <person name="Jogler C."/>
        </authorList>
    </citation>
    <scope>NUCLEOTIDE SEQUENCE [LARGE SCALE GENOMIC DNA]</scope>
    <source>
        <strain evidence="6 7">UC8</strain>
    </source>
</reference>
<dbReference type="GO" id="GO:0009055">
    <property type="term" value="F:electron transfer activity"/>
    <property type="evidence" value="ECO:0007669"/>
    <property type="project" value="InterPro"/>
</dbReference>
<dbReference type="InterPro" id="IPR036909">
    <property type="entry name" value="Cyt_c-like_dom_sf"/>
</dbReference>
<dbReference type="Pfam" id="PF07587">
    <property type="entry name" value="PSD1"/>
    <property type="match status" value="1"/>
</dbReference>
<dbReference type="KEGG" id="rul:UC8_37180"/>
<accession>A0A5B9QUR9</accession>
<dbReference type="RefSeq" id="WP_068135321.1">
    <property type="nucleotide sequence ID" value="NZ_CP042914.1"/>
</dbReference>
<keyword evidence="3 4" id="KW-0408">Iron</keyword>
<dbReference type="OrthoDB" id="127107at2"/>
<dbReference type="AlphaFoldDB" id="A0A5B9QUR9"/>
<dbReference type="GO" id="GO:0046872">
    <property type="term" value="F:metal ion binding"/>
    <property type="evidence" value="ECO:0007669"/>
    <property type="project" value="UniProtKB-KW"/>
</dbReference>
<proteinExistence type="predicted"/>
<evidence type="ECO:0000256" key="3">
    <source>
        <dbReference type="ARBA" id="ARBA00023004"/>
    </source>
</evidence>
<dbReference type="Proteomes" id="UP000325286">
    <property type="component" value="Chromosome"/>
</dbReference>
<dbReference type="PROSITE" id="PS51007">
    <property type="entry name" value="CYTC"/>
    <property type="match status" value="1"/>
</dbReference>
<evidence type="ECO:0000313" key="6">
    <source>
        <dbReference type="EMBL" id="QEG41692.1"/>
    </source>
</evidence>
<sequence length="976" mass="109808">MKISTAILGLFCLIGCWLPSLWAEDALPADHSEILFARRIAPLLREKCAACHGQQADEIEGGLDVTSLETLTAGGDSAAPGIVPGDPQRSSIYLAALREDADFSAMPPKQAERLSEEQLRWLADWIRSGAAWPSEQRQEAIQRAYASAWSVEDGVRVATSGGLSPAWTNRRYDPQDLWAYQPLRPLEVSEGDRAEIDVLIDEALPAELQPAPPATRGELIRRATFDLTGLPPTPEEWQAFLDDPRPDREAFADVVDRLLASPHYGERMAQHWLDVVRYADSSGFANDFERGNAWRYRDYVIRSFNNDKPYDRFLKEQLAGDEIMPDDPEGVIATGFLRMGPWELTGMEVERIARQRFLDDVTNSVGETFLGHSLQCARCHDHKFDPVPTRDYYRIQAVFATTQLADRKAAFLDDENTEGFEEKRFLSRARQSYRETQQQLQEVLATNAQAWFVNRLAPAETQHNAKAKTKTKAKTKISELQQRWNAALAAAQQRNPTNAFDAARSGLMKAGVAQDDLPPRYVGFTPQQHGLRRISSKGLQRLNWEFDRYQPYAHSVYNGHTPTLVRVQSPLRMPQNRTDGELESSCIRSAGDPFATGESVQPGTLSVLDELVAVQIPTGLDGRRTRLAEWIADADNPLTTRVIANRVWQWLFGTALAGNPNNFGSTGRRPTHPRLLDYLASTFVAEGWSIKKLQRRILLSEAYRRSSQHPHPQRLAELDPEGKFLAVFPPRRLSAEELRDAMLAVSGELNPTLGGIPCRPEINLEVALQPRQVMGTFASAWVPNPLPTQRHRRSIYVLKLRGLLHPMLEVFNSPAPDFSCERRESSTVTPQVFSLFNSHNSYARALALANRGWSEVSESENTPADPHRDARAIERCIELAYSRPATAEEVQTLLAHWQAIENQLPAEPRAAAPVPRKVRREAVEENTGERFAFEEKLFANEEFQPDLQAADVDRHVRALGDVCLVMFNSNEFVYVY</sequence>
<dbReference type="SUPFAM" id="SSF46626">
    <property type="entry name" value="Cytochrome c"/>
    <property type="match status" value="1"/>
</dbReference>
<keyword evidence="7" id="KW-1185">Reference proteome</keyword>
<dbReference type="GO" id="GO:0020037">
    <property type="term" value="F:heme binding"/>
    <property type="evidence" value="ECO:0007669"/>
    <property type="project" value="InterPro"/>
</dbReference>
<dbReference type="Pfam" id="PF07635">
    <property type="entry name" value="PSCyt1"/>
    <property type="match status" value="1"/>
</dbReference>
<dbReference type="InterPro" id="IPR009056">
    <property type="entry name" value="Cyt_c-like_dom"/>
</dbReference>
<evidence type="ECO:0000256" key="1">
    <source>
        <dbReference type="ARBA" id="ARBA00022617"/>
    </source>
</evidence>
<evidence type="ECO:0000256" key="2">
    <source>
        <dbReference type="ARBA" id="ARBA00022723"/>
    </source>
</evidence>
<dbReference type="InterPro" id="IPR011429">
    <property type="entry name" value="Cyt_c_Planctomycete-type"/>
</dbReference>
<evidence type="ECO:0000256" key="4">
    <source>
        <dbReference type="PROSITE-ProRule" id="PRU00433"/>
    </source>
</evidence>
<dbReference type="EMBL" id="CP042914">
    <property type="protein sequence ID" value="QEG41692.1"/>
    <property type="molecule type" value="Genomic_DNA"/>
</dbReference>
<dbReference type="Pfam" id="PF07583">
    <property type="entry name" value="PSCyt2"/>
    <property type="match status" value="1"/>
</dbReference>
<organism evidence="6 7">
    <name type="scientific">Roseimaritima ulvae</name>
    <dbReference type="NCBI Taxonomy" id="980254"/>
    <lineage>
        <taxon>Bacteria</taxon>
        <taxon>Pseudomonadati</taxon>
        <taxon>Planctomycetota</taxon>
        <taxon>Planctomycetia</taxon>
        <taxon>Pirellulales</taxon>
        <taxon>Pirellulaceae</taxon>
        <taxon>Roseimaritima</taxon>
    </lineage>
</organism>
<dbReference type="PANTHER" id="PTHR35889">
    <property type="entry name" value="CYCLOINULO-OLIGOSACCHARIDE FRUCTANOTRANSFERASE-RELATED"/>
    <property type="match status" value="1"/>
</dbReference>